<dbReference type="Pfam" id="PF13646">
    <property type="entry name" value="HEAT_2"/>
    <property type="match status" value="1"/>
</dbReference>
<organism evidence="3 4">
    <name type="scientific">Acidipropionibacterium jensenii</name>
    <dbReference type="NCBI Taxonomy" id="1749"/>
    <lineage>
        <taxon>Bacteria</taxon>
        <taxon>Bacillati</taxon>
        <taxon>Actinomycetota</taxon>
        <taxon>Actinomycetes</taxon>
        <taxon>Propionibacteriales</taxon>
        <taxon>Propionibacteriaceae</taxon>
        <taxon>Acidipropionibacterium</taxon>
    </lineage>
</organism>
<evidence type="ECO:0000313" key="3">
    <source>
        <dbReference type="EMBL" id="AZZ40005.1"/>
    </source>
</evidence>
<dbReference type="Gene3D" id="1.10.1660.10">
    <property type="match status" value="1"/>
</dbReference>
<dbReference type="PROSITE" id="PS50937">
    <property type="entry name" value="HTH_MERR_2"/>
    <property type="match status" value="1"/>
</dbReference>
<dbReference type="SMART" id="SM00567">
    <property type="entry name" value="EZ_HEAT"/>
    <property type="match status" value="3"/>
</dbReference>
<dbReference type="SUPFAM" id="SSF46955">
    <property type="entry name" value="Putative DNA-binding domain"/>
    <property type="match status" value="1"/>
</dbReference>
<evidence type="ECO:0000256" key="1">
    <source>
        <dbReference type="ARBA" id="ARBA00023125"/>
    </source>
</evidence>
<feature type="domain" description="HTH merR-type" evidence="2">
    <location>
        <begin position="1"/>
        <end position="69"/>
    </location>
</feature>
<dbReference type="SMART" id="SM00422">
    <property type="entry name" value="HTH_MERR"/>
    <property type="match status" value="1"/>
</dbReference>
<gene>
    <name evidence="3" type="ORF">C0Z10_09850</name>
</gene>
<dbReference type="AlphaFoldDB" id="A0A3T0S0U6"/>
<dbReference type="GO" id="GO:0003677">
    <property type="term" value="F:DNA binding"/>
    <property type="evidence" value="ECO:0007669"/>
    <property type="project" value="UniProtKB-KW"/>
</dbReference>
<dbReference type="InterPro" id="IPR047057">
    <property type="entry name" value="MerR_fam"/>
</dbReference>
<dbReference type="InterPro" id="IPR004155">
    <property type="entry name" value="PBS_lyase_HEAT"/>
</dbReference>
<reference evidence="4" key="1">
    <citation type="submission" date="2017-12" db="EMBL/GenBank/DDBJ databases">
        <title>Whole genome sequencing of Acidipropionibacterium jensenii strains JS279 and JS280.</title>
        <authorList>
            <person name="Deptula P."/>
            <person name="Laine P."/>
            <person name="Smolander O.-P."/>
            <person name="Paulin L."/>
            <person name="Auvinen P."/>
            <person name="Varmanen P."/>
        </authorList>
    </citation>
    <scope>NUCLEOTIDE SEQUENCE [LARGE SCALE GENOMIC DNA]</scope>
    <source>
        <strain evidence="4">JS280</strain>
    </source>
</reference>
<name>A0A3T0S0U6_9ACTN</name>
<dbReference type="PANTHER" id="PTHR30204">
    <property type="entry name" value="REDOX-CYCLING DRUG-SENSING TRANSCRIPTIONAL ACTIVATOR SOXR"/>
    <property type="match status" value="1"/>
</dbReference>
<dbReference type="InterPro" id="IPR009061">
    <property type="entry name" value="DNA-bd_dom_put_sf"/>
</dbReference>
<dbReference type="KEGG" id="aji:C0Z10_09850"/>
<dbReference type="PRINTS" id="PR00040">
    <property type="entry name" value="HTHMERR"/>
</dbReference>
<dbReference type="EMBL" id="CP025570">
    <property type="protein sequence ID" value="AZZ40005.1"/>
    <property type="molecule type" value="Genomic_DNA"/>
</dbReference>
<keyword evidence="1 3" id="KW-0238">DNA-binding</keyword>
<accession>A0A3T0S0U6</accession>
<evidence type="ECO:0000259" key="2">
    <source>
        <dbReference type="PROSITE" id="PS50937"/>
    </source>
</evidence>
<dbReference type="PROSITE" id="PS00552">
    <property type="entry name" value="HTH_MERR_1"/>
    <property type="match status" value="1"/>
</dbReference>
<evidence type="ECO:0000313" key="4">
    <source>
        <dbReference type="Proteomes" id="UP000285875"/>
    </source>
</evidence>
<proteinExistence type="predicted"/>
<dbReference type="InterPro" id="IPR016024">
    <property type="entry name" value="ARM-type_fold"/>
</dbReference>
<dbReference type="Gene3D" id="1.25.10.10">
    <property type="entry name" value="Leucine-rich Repeat Variant"/>
    <property type="match status" value="2"/>
</dbReference>
<dbReference type="GO" id="GO:0003700">
    <property type="term" value="F:DNA-binding transcription factor activity"/>
    <property type="evidence" value="ECO:0007669"/>
    <property type="project" value="InterPro"/>
</dbReference>
<dbReference type="Pfam" id="PF00376">
    <property type="entry name" value="MerR"/>
    <property type="match status" value="1"/>
</dbReference>
<sequence>MLIGEVSQRSGVSVRMLRHYDRIGLMSPSGRTSTGYRRYEPADLRRLFRVESLRTLGLSLEQVGRALDDPDFDAARMLSELIDRTVCRIAAERELLTRLREIESNGPHSWQEALSAVDLLSRLRSGRSVERQAAALRSGITATAPDPLIGIYLSEPEEGVAGSLRWAIARSGEAAVPTLVAHLSDSETAVRRRVIHALGEIDGPAAADALVEGLADPDPATAGLAAILLASRSGPSGELSLPAISAPLVRLVVAGQDDVEAAEALGRLASGSAAATGRITSELVDQLAVADPAGRSRIVQALGEIPGEGAAAILLELAGDPDPEVSRVARYLSGSDAAPS</sequence>
<dbReference type="InterPro" id="IPR000551">
    <property type="entry name" value="MerR-type_HTH_dom"/>
</dbReference>
<dbReference type="InterPro" id="IPR011989">
    <property type="entry name" value="ARM-like"/>
</dbReference>
<dbReference type="SUPFAM" id="SSF48371">
    <property type="entry name" value="ARM repeat"/>
    <property type="match status" value="1"/>
</dbReference>
<dbReference type="Proteomes" id="UP000285875">
    <property type="component" value="Chromosome"/>
</dbReference>
<dbReference type="PANTHER" id="PTHR30204:SF93">
    <property type="entry name" value="HTH MERR-TYPE DOMAIN-CONTAINING PROTEIN"/>
    <property type="match status" value="1"/>
</dbReference>
<protein>
    <submittedName>
        <fullName evidence="3">MerR family DNA-binding transcriptional regulator</fullName>
    </submittedName>
</protein>